<reference evidence="3" key="1">
    <citation type="journal article" date="2019" name="BMC Genomics">
        <title>A new reference genome for Sorghum bicolor reveals high levels of sequence similarity between sweet and grain genotypes: implications for the genetics of sugar metabolism.</title>
        <authorList>
            <person name="Cooper E.A."/>
            <person name="Brenton Z.W."/>
            <person name="Flinn B.S."/>
            <person name="Jenkins J."/>
            <person name="Shu S."/>
            <person name="Flowers D."/>
            <person name="Luo F."/>
            <person name="Wang Y."/>
            <person name="Xia P."/>
            <person name="Barry K."/>
            <person name="Daum C."/>
            <person name="Lipzen A."/>
            <person name="Yoshinaga Y."/>
            <person name="Schmutz J."/>
            <person name="Saski C."/>
            <person name="Vermerris W."/>
            <person name="Kresovich S."/>
        </authorList>
    </citation>
    <scope>NUCLEOTIDE SEQUENCE</scope>
</reference>
<evidence type="ECO:0000259" key="2">
    <source>
        <dbReference type="Pfam" id="PF12274"/>
    </source>
</evidence>
<organism evidence="3 4">
    <name type="scientific">Sorghum bicolor</name>
    <name type="common">Sorghum</name>
    <name type="synonym">Sorghum vulgare</name>
    <dbReference type="NCBI Taxonomy" id="4558"/>
    <lineage>
        <taxon>Eukaryota</taxon>
        <taxon>Viridiplantae</taxon>
        <taxon>Streptophyta</taxon>
        <taxon>Embryophyta</taxon>
        <taxon>Tracheophyta</taxon>
        <taxon>Spermatophyta</taxon>
        <taxon>Magnoliopsida</taxon>
        <taxon>Liliopsida</taxon>
        <taxon>Poales</taxon>
        <taxon>Poaceae</taxon>
        <taxon>PACMAD clade</taxon>
        <taxon>Panicoideae</taxon>
        <taxon>Andropogonodae</taxon>
        <taxon>Andropogoneae</taxon>
        <taxon>Sorghinae</taxon>
        <taxon>Sorghum</taxon>
    </lineage>
</organism>
<dbReference type="PANTHER" id="PTHR33326">
    <property type="entry name" value="OS05G0543800 PROTEIN"/>
    <property type="match status" value="1"/>
</dbReference>
<dbReference type="Proteomes" id="UP000807115">
    <property type="component" value="Chromosome 10"/>
</dbReference>
<dbReference type="EMBL" id="CM027689">
    <property type="protein sequence ID" value="KAG0512600.1"/>
    <property type="molecule type" value="Genomic_DNA"/>
</dbReference>
<dbReference type="AlphaFoldDB" id="A0A921Q194"/>
<evidence type="ECO:0000313" key="3">
    <source>
        <dbReference type="EMBL" id="KAG0512600.1"/>
    </source>
</evidence>
<dbReference type="InterPro" id="IPR022059">
    <property type="entry name" value="DUF3615"/>
</dbReference>
<name>A0A921Q194_SORBI</name>
<sequence length="463" mass="51626">MWISTITRKHVSSLVETDVSSLVEMFSTTSLEESIVGPGTVPHNTIGSSLRSSPFTCQKFMAAPAESSSPKRDVSSSEELLDATLPEETINAIPGILPHKTVDGSPSFFPFSCEKLVEGIAESVSVQTPQEQDVSSLGAFLDSTSSEELITASPQTEPCDQKLVAAAVESASMSSKGSTITSPQSVLDNTTDGSPPSASSPGSKILTRSRRNWYQVFYIRMDRGGSFCMYPNLGGPFQSIDEADDAIDRYLDELRHRAGELAKLSYVERRIHNCKYYLDGTPKRGPNKPKEDEKLYLVQALLHKYNEDHNIFGNHAHELEALVRKQWICENHRWYYHFNFTTKQNEGNDNSSIRNMFFAEVSHMQGESTLEVNCCCMIKHDENGHCYGCRNNGSPNMKHPDNIDAYTGGHLDGYLPFGLEEASSGDEEAEEERLRAKFKGLDDPKVWEKLRSLPHRRKVLVTP</sequence>
<gene>
    <name evidence="3" type="ORF">BDA96_10G028500</name>
</gene>
<feature type="domain" description="DUF3615" evidence="2">
    <location>
        <begin position="298"/>
        <end position="400"/>
    </location>
</feature>
<feature type="region of interest" description="Disordered" evidence="1">
    <location>
        <begin position="174"/>
        <end position="204"/>
    </location>
</feature>
<reference evidence="3" key="2">
    <citation type="submission" date="2020-10" db="EMBL/GenBank/DDBJ databases">
        <authorList>
            <person name="Cooper E.A."/>
            <person name="Brenton Z.W."/>
            <person name="Flinn B.S."/>
            <person name="Jenkins J."/>
            <person name="Shu S."/>
            <person name="Flowers D."/>
            <person name="Luo F."/>
            <person name="Wang Y."/>
            <person name="Xia P."/>
            <person name="Barry K."/>
            <person name="Daum C."/>
            <person name="Lipzen A."/>
            <person name="Yoshinaga Y."/>
            <person name="Schmutz J."/>
            <person name="Saski C."/>
            <person name="Vermerris W."/>
            <person name="Kresovich S."/>
        </authorList>
    </citation>
    <scope>NUCLEOTIDE SEQUENCE</scope>
</reference>
<comment type="caution">
    <text evidence="3">The sequence shown here is derived from an EMBL/GenBank/DDBJ whole genome shotgun (WGS) entry which is preliminary data.</text>
</comment>
<feature type="compositionally biased region" description="Low complexity" evidence="1">
    <location>
        <begin position="193"/>
        <end position="203"/>
    </location>
</feature>
<protein>
    <recommendedName>
        <fullName evidence="2">DUF3615 domain-containing protein</fullName>
    </recommendedName>
</protein>
<evidence type="ECO:0000256" key="1">
    <source>
        <dbReference type="SAM" id="MobiDB-lite"/>
    </source>
</evidence>
<dbReference type="PANTHER" id="PTHR33326:SF44">
    <property type="entry name" value="OS10G0494950 PROTEIN"/>
    <property type="match status" value="1"/>
</dbReference>
<feature type="compositionally biased region" description="Polar residues" evidence="1">
    <location>
        <begin position="176"/>
        <end position="192"/>
    </location>
</feature>
<evidence type="ECO:0000313" key="4">
    <source>
        <dbReference type="Proteomes" id="UP000807115"/>
    </source>
</evidence>
<accession>A0A921Q194</accession>
<dbReference type="Pfam" id="PF12274">
    <property type="entry name" value="DUF3615"/>
    <property type="match status" value="1"/>
</dbReference>
<proteinExistence type="predicted"/>